<protein>
    <submittedName>
        <fullName evidence="2">Uncharacterized protein</fullName>
    </submittedName>
</protein>
<dbReference type="WBParaSite" id="Minc3s00004g00244">
    <property type="protein sequence ID" value="Minc3s00004g00244"/>
    <property type="gene ID" value="Minc3s00004g00244"/>
</dbReference>
<accession>A0A914KFZ6</accession>
<sequence length="141" mass="15850">MRRQNYLKSNVTNLNPINSLMWRKLRHAIQQLIVATLLGISSGGRQYAEQGCGECPSKYENCMTCKDTDLCNEEFLLPVSTTTEATSWVSSITKATTKKGPTTLIKGTTHRSSPKSGARMNKNENNWKALTLLTLIIYYIF</sequence>
<dbReference type="AlphaFoldDB" id="A0A914KFZ6"/>
<proteinExistence type="predicted"/>
<keyword evidence="1" id="KW-1185">Reference proteome</keyword>
<name>A0A914KFZ6_MELIC</name>
<evidence type="ECO:0000313" key="1">
    <source>
        <dbReference type="Proteomes" id="UP000887563"/>
    </source>
</evidence>
<evidence type="ECO:0000313" key="2">
    <source>
        <dbReference type="WBParaSite" id="Minc3s00004g00244"/>
    </source>
</evidence>
<dbReference type="Proteomes" id="UP000887563">
    <property type="component" value="Unplaced"/>
</dbReference>
<reference evidence="2" key="1">
    <citation type="submission" date="2022-11" db="UniProtKB">
        <authorList>
            <consortium name="WormBaseParasite"/>
        </authorList>
    </citation>
    <scope>IDENTIFICATION</scope>
</reference>
<organism evidence="1 2">
    <name type="scientific">Meloidogyne incognita</name>
    <name type="common">Southern root-knot nematode worm</name>
    <name type="synonym">Oxyuris incognita</name>
    <dbReference type="NCBI Taxonomy" id="6306"/>
    <lineage>
        <taxon>Eukaryota</taxon>
        <taxon>Metazoa</taxon>
        <taxon>Ecdysozoa</taxon>
        <taxon>Nematoda</taxon>
        <taxon>Chromadorea</taxon>
        <taxon>Rhabditida</taxon>
        <taxon>Tylenchina</taxon>
        <taxon>Tylenchomorpha</taxon>
        <taxon>Tylenchoidea</taxon>
        <taxon>Meloidogynidae</taxon>
        <taxon>Meloidogyninae</taxon>
        <taxon>Meloidogyne</taxon>
        <taxon>Meloidogyne incognita group</taxon>
    </lineage>
</organism>